<sequence length="286" mass="31944">MVEIEVGDRIHLVRVLETGFSDNSSIMRKESAEGKGRTGSIQTIKGSQSSSSSSSESSRSGSSEKARGNKHHEEDEALNECFIGREQNDTRSTDTREPNRHLGERDVKANKYALEVIEKEAPSSGEGIRVMEQESGHAVTLEVNTDILDNEKNKGIEAWENLDKASDQVESDGLATEIQNKFDNRVVDDVRNMGLDSLQTVKNVHVLTKPRSEKLNWETKVDNLNGGFFSKGYCSNSKMTLKTFNLNEGEEASEFFPELEKRKLKGRRFRPCGKLGIEDQRGEESG</sequence>
<name>A0ABR2BZH1_9ROSI</name>
<feature type="compositionally biased region" description="Basic and acidic residues" evidence="1">
    <location>
        <begin position="62"/>
        <end position="74"/>
    </location>
</feature>
<evidence type="ECO:0000313" key="2">
    <source>
        <dbReference type="EMBL" id="KAK8512521.1"/>
    </source>
</evidence>
<dbReference type="EMBL" id="JBBPBM010000072">
    <property type="protein sequence ID" value="KAK8512521.1"/>
    <property type="molecule type" value="Genomic_DNA"/>
</dbReference>
<feature type="compositionally biased region" description="Low complexity" evidence="1">
    <location>
        <begin position="47"/>
        <end position="61"/>
    </location>
</feature>
<protein>
    <submittedName>
        <fullName evidence="2">Uncharacterized protein</fullName>
    </submittedName>
</protein>
<gene>
    <name evidence="2" type="ORF">V6N12_075097</name>
</gene>
<evidence type="ECO:0000313" key="3">
    <source>
        <dbReference type="Proteomes" id="UP001472677"/>
    </source>
</evidence>
<evidence type="ECO:0000256" key="1">
    <source>
        <dbReference type="SAM" id="MobiDB-lite"/>
    </source>
</evidence>
<feature type="compositionally biased region" description="Basic and acidic residues" evidence="1">
    <location>
        <begin position="86"/>
        <end position="102"/>
    </location>
</feature>
<accession>A0ABR2BZH1</accession>
<dbReference type="Proteomes" id="UP001472677">
    <property type="component" value="Unassembled WGS sequence"/>
</dbReference>
<feature type="region of interest" description="Disordered" evidence="1">
    <location>
        <begin position="21"/>
        <end position="102"/>
    </location>
</feature>
<comment type="caution">
    <text evidence="2">The sequence shown here is derived from an EMBL/GenBank/DDBJ whole genome shotgun (WGS) entry which is preliminary data.</text>
</comment>
<organism evidence="2 3">
    <name type="scientific">Hibiscus sabdariffa</name>
    <name type="common">roselle</name>
    <dbReference type="NCBI Taxonomy" id="183260"/>
    <lineage>
        <taxon>Eukaryota</taxon>
        <taxon>Viridiplantae</taxon>
        <taxon>Streptophyta</taxon>
        <taxon>Embryophyta</taxon>
        <taxon>Tracheophyta</taxon>
        <taxon>Spermatophyta</taxon>
        <taxon>Magnoliopsida</taxon>
        <taxon>eudicotyledons</taxon>
        <taxon>Gunneridae</taxon>
        <taxon>Pentapetalae</taxon>
        <taxon>rosids</taxon>
        <taxon>malvids</taxon>
        <taxon>Malvales</taxon>
        <taxon>Malvaceae</taxon>
        <taxon>Malvoideae</taxon>
        <taxon>Hibiscus</taxon>
    </lineage>
</organism>
<proteinExistence type="predicted"/>
<feature type="compositionally biased region" description="Basic and acidic residues" evidence="1">
    <location>
        <begin position="27"/>
        <end position="36"/>
    </location>
</feature>
<keyword evidence="3" id="KW-1185">Reference proteome</keyword>
<reference evidence="2 3" key="1">
    <citation type="journal article" date="2024" name="G3 (Bethesda)">
        <title>Genome assembly of Hibiscus sabdariffa L. provides insights into metabolisms of medicinal natural products.</title>
        <authorList>
            <person name="Kim T."/>
        </authorList>
    </citation>
    <scope>NUCLEOTIDE SEQUENCE [LARGE SCALE GENOMIC DNA]</scope>
    <source>
        <strain evidence="2">TK-2024</strain>
        <tissue evidence="2">Old leaves</tissue>
    </source>
</reference>